<dbReference type="PANTHER" id="PTHR43272:SF3">
    <property type="entry name" value="LONG CHAIN ACYL-COA SYNTHETASE 4"/>
    <property type="match status" value="1"/>
</dbReference>
<comment type="pathway">
    <text evidence="2">Lipid metabolism; fatty acid metabolism.</text>
</comment>
<organism evidence="5 6">
    <name type="scientific">Gossypium tomentosum</name>
    <name type="common">Hawaiian cotton</name>
    <name type="synonym">Gossypium sandvicense</name>
    <dbReference type="NCBI Taxonomy" id="34277"/>
    <lineage>
        <taxon>Eukaryota</taxon>
        <taxon>Viridiplantae</taxon>
        <taxon>Streptophyta</taxon>
        <taxon>Embryophyta</taxon>
        <taxon>Tracheophyta</taxon>
        <taxon>Spermatophyta</taxon>
        <taxon>Magnoliopsida</taxon>
        <taxon>eudicotyledons</taxon>
        <taxon>Gunneridae</taxon>
        <taxon>Pentapetalae</taxon>
        <taxon>rosids</taxon>
        <taxon>malvids</taxon>
        <taxon>Malvales</taxon>
        <taxon>Malvaceae</taxon>
        <taxon>Malvoideae</taxon>
        <taxon>Gossypium</taxon>
    </lineage>
</organism>
<evidence type="ECO:0000256" key="2">
    <source>
        <dbReference type="ARBA" id="ARBA00004872"/>
    </source>
</evidence>
<proteinExistence type="predicted"/>
<dbReference type="InterPro" id="IPR000873">
    <property type="entry name" value="AMP-dep_synth/lig_dom"/>
</dbReference>
<comment type="cofactor">
    <cofactor evidence="1">
        <name>Mg(2+)</name>
        <dbReference type="ChEBI" id="CHEBI:18420"/>
    </cofactor>
</comment>
<dbReference type="AlphaFoldDB" id="A0A5D2IEB3"/>
<gene>
    <name evidence="5" type="ORF">ES332_D12G278400v1</name>
</gene>
<dbReference type="GO" id="GO:0004467">
    <property type="term" value="F:long-chain fatty acid-CoA ligase activity"/>
    <property type="evidence" value="ECO:0007669"/>
    <property type="project" value="TreeGrafter"/>
</dbReference>
<feature type="domain" description="AMP-dependent synthetase/ligase" evidence="4">
    <location>
        <begin position="40"/>
        <end position="265"/>
    </location>
</feature>
<dbReference type="GO" id="GO:0005783">
    <property type="term" value="C:endoplasmic reticulum"/>
    <property type="evidence" value="ECO:0007669"/>
    <property type="project" value="TreeGrafter"/>
</dbReference>
<feature type="chain" id="PRO_5022733733" description="AMP-dependent synthetase/ligase domain-containing protein" evidence="3">
    <location>
        <begin position="20"/>
        <end position="567"/>
    </location>
</feature>
<evidence type="ECO:0000313" key="6">
    <source>
        <dbReference type="Proteomes" id="UP000322667"/>
    </source>
</evidence>
<dbReference type="EMBL" id="CM017634">
    <property type="protein sequence ID" value="TYH40887.1"/>
    <property type="molecule type" value="Genomic_DNA"/>
</dbReference>
<evidence type="ECO:0000256" key="1">
    <source>
        <dbReference type="ARBA" id="ARBA00001946"/>
    </source>
</evidence>
<feature type="signal peptide" evidence="3">
    <location>
        <begin position="1"/>
        <end position="19"/>
    </location>
</feature>
<evidence type="ECO:0000313" key="5">
    <source>
        <dbReference type="EMBL" id="TYH40887.1"/>
    </source>
</evidence>
<reference evidence="5 6" key="1">
    <citation type="submission" date="2019-07" db="EMBL/GenBank/DDBJ databases">
        <title>WGS assembly of Gossypium tomentosum.</title>
        <authorList>
            <person name="Chen Z.J."/>
            <person name="Sreedasyam A."/>
            <person name="Ando A."/>
            <person name="Song Q."/>
            <person name="De L."/>
            <person name="Hulse-Kemp A."/>
            <person name="Ding M."/>
            <person name="Ye W."/>
            <person name="Kirkbride R."/>
            <person name="Jenkins J."/>
            <person name="Plott C."/>
            <person name="Lovell J."/>
            <person name="Lin Y.-M."/>
            <person name="Vaughn R."/>
            <person name="Liu B."/>
            <person name="Li W."/>
            <person name="Simpson S."/>
            <person name="Scheffler B."/>
            <person name="Saski C."/>
            <person name="Grover C."/>
            <person name="Hu G."/>
            <person name="Conover J."/>
            <person name="Carlson J."/>
            <person name="Shu S."/>
            <person name="Boston L."/>
            <person name="Williams M."/>
            <person name="Peterson D."/>
            <person name="Mcgee K."/>
            <person name="Jones D."/>
            <person name="Wendel J."/>
            <person name="Stelly D."/>
            <person name="Grimwood J."/>
            <person name="Schmutz J."/>
        </authorList>
    </citation>
    <scope>NUCLEOTIDE SEQUENCE [LARGE SCALE GENOMIC DNA]</scope>
    <source>
        <strain evidence="5">7179.01</strain>
    </source>
</reference>
<evidence type="ECO:0000259" key="4">
    <source>
        <dbReference type="Pfam" id="PF00501"/>
    </source>
</evidence>
<protein>
    <recommendedName>
        <fullName evidence="4">AMP-dependent synthetase/ligase domain-containing protein</fullName>
    </recommendedName>
</protein>
<dbReference type="SUPFAM" id="SSF56801">
    <property type="entry name" value="Acetyl-CoA synthetase-like"/>
    <property type="match status" value="1"/>
</dbReference>
<accession>A0A5D2IEB3</accession>
<dbReference type="PANTHER" id="PTHR43272">
    <property type="entry name" value="LONG-CHAIN-FATTY-ACID--COA LIGASE"/>
    <property type="match status" value="1"/>
</dbReference>
<dbReference type="GO" id="GO:0016020">
    <property type="term" value="C:membrane"/>
    <property type="evidence" value="ECO:0007669"/>
    <property type="project" value="TreeGrafter"/>
</dbReference>
<dbReference type="Gene3D" id="3.40.50.12780">
    <property type="entry name" value="N-terminal domain of ligase-like"/>
    <property type="match status" value="1"/>
</dbReference>
<keyword evidence="3" id="KW-0732">Signal</keyword>
<dbReference type="Pfam" id="PF00501">
    <property type="entry name" value="AMP-binding"/>
    <property type="match status" value="1"/>
</dbReference>
<sequence length="567" mass="63145">MFFLQLCVYVFHTAIVSFGKVTPEQKAEAKYSLAIYSWEDFLQLGESKQFDLPERTKSDICTIMYTSGTTGDPMGVMISNCSIVTLIAGVKHLVESVNEELTEKDVNLSYLPLAHIFDRVIEEFFISRGALMGFCRGDVKLLVDDIELKSSIFCAVPRVLDKVHSVQCIICSETVITSVHHQVYYRSKFGNMKKGTKHEDASFICDRVVLSKVNSGLGGNVRLILSSAAPLSDHVEEFLRGVACCHVPQGYGLTETCAGTFVSLPNELSVLGETLFSGYYKREDLTNEVFVDGWFLTGDVGEWQPNGSMKIIDRKKNIFKLSQGEYVAVENLENVFGLASVIDSIWIYGNSFESFLVAVVNPKKQALESWAAENGAHGGFNSICQNPKAKRVRTRGALKDWKRKRYNVRSSGRGWGDVARSVRRLVAEGLAAAPRSSREDNICYLQPAPLQAREARLMSSICFAVYAVRQDLLSSTCSTATEGGKAGVFDLLRCLRMKARSAIFNLLHCNRGRRGWCLRSGTTYGAVDVAGVTWRGAYEGWSRKAWLRRLDLLGFLAVDICFWPSGW</sequence>
<dbReference type="InterPro" id="IPR042099">
    <property type="entry name" value="ANL_N_sf"/>
</dbReference>
<dbReference type="Proteomes" id="UP000322667">
    <property type="component" value="Chromosome D12"/>
</dbReference>
<evidence type="ECO:0000256" key="3">
    <source>
        <dbReference type="SAM" id="SignalP"/>
    </source>
</evidence>
<keyword evidence="6" id="KW-1185">Reference proteome</keyword>
<name>A0A5D2IEB3_GOSTO</name>